<gene>
    <name evidence="1" type="ORF">TCM_002379</name>
</gene>
<reference evidence="1 2" key="1">
    <citation type="journal article" date="2013" name="Genome Biol.">
        <title>The genome sequence of the most widely cultivated cacao type and its use to identify candidate genes regulating pod color.</title>
        <authorList>
            <person name="Motamayor J.C."/>
            <person name="Mockaitis K."/>
            <person name="Schmutz J."/>
            <person name="Haiminen N."/>
            <person name="Iii D.L."/>
            <person name="Cornejo O."/>
            <person name="Findley S.D."/>
            <person name="Zheng P."/>
            <person name="Utro F."/>
            <person name="Royaert S."/>
            <person name="Saski C."/>
            <person name="Jenkins J."/>
            <person name="Podicheti R."/>
            <person name="Zhao M."/>
            <person name="Scheffler B.E."/>
            <person name="Stack J.C."/>
            <person name="Feltus F.A."/>
            <person name="Mustiga G.M."/>
            <person name="Amores F."/>
            <person name="Phillips W."/>
            <person name="Marelli J.P."/>
            <person name="May G.D."/>
            <person name="Shapiro H."/>
            <person name="Ma J."/>
            <person name="Bustamante C.D."/>
            <person name="Schnell R.J."/>
            <person name="Main D."/>
            <person name="Gilbert D."/>
            <person name="Parida L."/>
            <person name="Kuhn D.N."/>
        </authorList>
    </citation>
    <scope>NUCLEOTIDE SEQUENCE [LARGE SCALE GENOMIC DNA]</scope>
    <source>
        <strain evidence="2">cv. Matina 1-6</strain>
    </source>
</reference>
<sequence>MGTYTHFCVNLGLDALNFFNAVVYDCYKNLLTSRTVYHGRVIDLKILREFGFLYIENFRNLGWHEYLSLNIPVFENLVKVFYSNANVNYRHENDALHTYDNAFTTYIMGRLIKITPELIKDVFGLHSGLGTFTYIGDNPVVQDLERELYVNNISALDSITRLSMTD</sequence>
<dbReference type="AlphaFoldDB" id="A0A061DM41"/>
<keyword evidence="2" id="KW-1185">Reference proteome</keyword>
<dbReference type="Proteomes" id="UP000026915">
    <property type="component" value="Chromosome 1"/>
</dbReference>
<dbReference type="InParanoid" id="A0A061DM41"/>
<dbReference type="HOGENOM" id="CLU_1605642_0_0_1"/>
<proteinExistence type="predicted"/>
<evidence type="ECO:0000313" key="1">
    <source>
        <dbReference type="EMBL" id="EOX93497.1"/>
    </source>
</evidence>
<dbReference type="EMBL" id="CM001879">
    <property type="protein sequence ID" value="EOX93497.1"/>
    <property type="molecule type" value="Genomic_DNA"/>
</dbReference>
<organism evidence="1 2">
    <name type="scientific">Theobroma cacao</name>
    <name type="common">Cacao</name>
    <name type="synonym">Cocoa</name>
    <dbReference type="NCBI Taxonomy" id="3641"/>
    <lineage>
        <taxon>Eukaryota</taxon>
        <taxon>Viridiplantae</taxon>
        <taxon>Streptophyta</taxon>
        <taxon>Embryophyta</taxon>
        <taxon>Tracheophyta</taxon>
        <taxon>Spermatophyta</taxon>
        <taxon>Magnoliopsida</taxon>
        <taxon>eudicotyledons</taxon>
        <taxon>Gunneridae</taxon>
        <taxon>Pentapetalae</taxon>
        <taxon>rosids</taxon>
        <taxon>malvids</taxon>
        <taxon>Malvales</taxon>
        <taxon>Malvaceae</taxon>
        <taxon>Byttnerioideae</taxon>
        <taxon>Theobroma</taxon>
    </lineage>
</organism>
<name>A0A061DM41_THECC</name>
<protein>
    <submittedName>
        <fullName evidence="1">Uncharacterized protein</fullName>
    </submittedName>
</protein>
<accession>A0A061DM41</accession>
<dbReference type="Gramene" id="EOX93497">
    <property type="protein sequence ID" value="EOX93497"/>
    <property type="gene ID" value="TCM_002379"/>
</dbReference>
<evidence type="ECO:0000313" key="2">
    <source>
        <dbReference type="Proteomes" id="UP000026915"/>
    </source>
</evidence>